<dbReference type="AlphaFoldDB" id="A0A2W4ZBY1"/>
<evidence type="ECO:0000256" key="3">
    <source>
        <dbReference type="ARBA" id="ARBA00022692"/>
    </source>
</evidence>
<feature type="transmembrane region" description="Helical" evidence="6">
    <location>
        <begin position="34"/>
        <end position="55"/>
    </location>
</feature>
<comment type="subcellular location">
    <subcellularLocation>
        <location evidence="1">Membrane</location>
        <topology evidence="1">Multi-pass membrane protein</topology>
    </subcellularLocation>
</comment>
<sequence length="127" mass="13530">MLGQLIRFGIVGGLSTVIYSAVYLPLVYHVVPTGYAFAAVVPAFVVAAAFGWVAHGRWSFQGHGSRTGGAEQPVRFVLVQGFGMVLNAIFTFGMVDIAGLPDWAPLVPAVLVTPFATFALNRSWVFG</sequence>
<evidence type="ECO:0000259" key="7">
    <source>
        <dbReference type="Pfam" id="PF04138"/>
    </source>
</evidence>
<evidence type="ECO:0000256" key="6">
    <source>
        <dbReference type="SAM" id="Phobius"/>
    </source>
</evidence>
<dbReference type="PANTHER" id="PTHR38459:SF1">
    <property type="entry name" value="PROPHAGE BACTOPRENOL-LINKED GLUCOSE TRANSLOCASE HOMOLOG"/>
    <property type="match status" value="1"/>
</dbReference>
<dbReference type="EMBL" id="QFNF01000008">
    <property type="protein sequence ID" value="PZO79226.1"/>
    <property type="molecule type" value="Genomic_DNA"/>
</dbReference>
<evidence type="ECO:0000313" key="8">
    <source>
        <dbReference type="EMBL" id="PZO79226.1"/>
    </source>
</evidence>
<keyword evidence="4 6" id="KW-1133">Transmembrane helix</keyword>
<evidence type="ECO:0000313" key="9">
    <source>
        <dbReference type="Proteomes" id="UP000248614"/>
    </source>
</evidence>
<accession>A0A2W4ZBY1</accession>
<proteinExistence type="inferred from homology"/>
<dbReference type="PANTHER" id="PTHR38459">
    <property type="entry name" value="PROPHAGE BACTOPRENOL-LINKED GLUCOSE TRANSLOCASE HOMOLOG"/>
    <property type="match status" value="1"/>
</dbReference>
<dbReference type="GO" id="GO:0000271">
    <property type="term" value="P:polysaccharide biosynthetic process"/>
    <property type="evidence" value="ECO:0007669"/>
    <property type="project" value="InterPro"/>
</dbReference>
<keyword evidence="5 6" id="KW-0472">Membrane</keyword>
<keyword evidence="3 6" id="KW-0812">Transmembrane</keyword>
<dbReference type="InterPro" id="IPR051401">
    <property type="entry name" value="GtrA_CellWall_Glycosyl"/>
</dbReference>
<comment type="similarity">
    <text evidence="2">Belongs to the GtrA family.</text>
</comment>
<feature type="transmembrane region" description="Helical" evidence="6">
    <location>
        <begin position="76"/>
        <end position="97"/>
    </location>
</feature>
<dbReference type="GO" id="GO:0005886">
    <property type="term" value="C:plasma membrane"/>
    <property type="evidence" value="ECO:0007669"/>
    <property type="project" value="TreeGrafter"/>
</dbReference>
<feature type="transmembrane region" description="Helical" evidence="6">
    <location>
        <begin position="103"/>
        <end position="121"/>
    </location>
</feature>
<evidence type="ECO:0000256" key="5">
    <source>
        <dbReference type="ARBA" id="ARBA00023136"/>
    </source>
</evidence>
<reference evidence="8 9" key="1">
    <citation type="submission" date="2017-08" db="EMBL/GenBank/DDBJ databases">
        <title>Infants hospitalized years apart are colonized by the same room-sourced microbial strains.</title>
        <authorList>
            <person name="Brooks B."/>
            <person name="Olm M.R."/>
            <person name="Firek B.A."/>
            <person name="Baker R."/>
            <person name="Thomas B.C."/>
            <person name="Morowitz M.J."/>
            <person name="Banfield J.F."/>
        </authorList>
    </citation>
    <scope>NUCLEOTIDE SEQUENCE [LARGE SCALE GENOMIC DNA]</scope>
    <source>
        <strain evidence="8">S2_018_000_R3_110</strain>
    </source>
</reference>
<feature type="transmembrane region" description="Helical" evidence="6">
    <location>
        <begin position="5"/>
        <end position="28"/>
    </location>
</feature>
<gene>
    <name evidence="8" type="ORF">DI632_05190</name>
</gene>
<dbReference type="Pfam" id="PF04138">
    <property type="entry name" value="GtrA_DPMS_TM"/>
    <property type="match status" value="1"/>
</dbReference>
<evidence type="ECO:0000256" key="2">
    <source>
        <dbReference type="ARBA" id="ARBA00009399"/>
    </source>
</evidence>
<evidence type="ECO:0000256" key="4">
    <source>
        <dbReference type="ARBA" id="ARBA00022989"/>
    </source>
</evidence>
<protein>
    <submittedName>
        <fullName evidence="8">Polysaccharide synthesis protein GtrA</fullName>
    </submittedName>
</protein>
<name>A0A2W4ZBY1_9SPHN</name>
<feature type="domain" description="GtrA/DPMS transmembrane" evidence="7">
    <location>
        <begin position="7"/>
        <end position="126"/>
    </location>
</feature>
<dbReference type="InterPro" id="IPR007267">
    <property type="entry name" value="GtrA_DPMS_TM"/>
</dbReference>
<organism evidence="8 9">
    <name type="scientific">Sphingomonas hengshuiensis</name>
    <dbReference type="NCBI Taxonomy" id="1609977"/>
    <lineage>
        <taxon>Bacteria</taxon>
        <taxon>Pseudomonadati</taxon>
        <taxon>Pseudomonadota</taxon>
        <taxon>Alphaproteobacteria</taxon>
        <taxon>Sphingomonadales</taxon>
        <taxon>Sphingomonadaceae</taxon>
        <taxon>Sphingomonas</taxon>
    </lineage>
</organism>
<comment type="caution">
    <text evidence="8">The sequence shown here is derived from an EMBL/GenBank/DDBJ whole genome shotgun (WGS) entry which is preliminary data.</text>
</comment>
<evidence type="ECO:0000256" key="1">
    <source>
        <dbReference type="ARBA" id="ARBA00004141"/>
    </source>
</evidence>
<dbReference type="Proteomes" id="UP000248614">
    <property type="component" value="Unassembled WGS sequence"/>
</dbReference>